<dbReference type="InterPro" id="IPR038694">
    <property type="entry name" value="DUF427_sf"/>
</dbReference>
<dbReference type="Gene3D" id="2.170.150.40">
    <property type="entry name" value="Domain of unknown function (DUF427)"/>
    <property type="match status" value="2"/>
</dbReference>
<name>A0A561BUR6_9ACTN</name>
<dbReference type="PANTHER" id="PTHR34310">
    <property type="entry name" value="DUF427 DOMAIN PROTEIN (AFU_ORTHOLOGUE AFUA_3G02220)"/>
    <property type="match status" value="1"/>
</dbReference>
<evidence type="ECO:0000259" key="1">
    <source>
        <dbReference type="Pfam" id="PF04248"/>
    </source>
</evidence>
<dbReference type="AlphaFoldDB" id="A0A561BUR6"/>
<evidence type="ECO:0000313" key="2">
    <source>
        <dbReference type="EMBL" id="TWD82660.1"/>
    </source>
</evidence>
<keyword evidence="3" id="KW-1185">Reference proteome</keyword>
<gene>
    <name evidence="2" type="ORF">FB561_3796</name>
</gene>
<protein>
    <submittedName>
        <fullName evidence="2">Uncharacterized protein (DUF427 family)</fullName>
    </submittedName>
</protein>
<dbReference type="EMBL" id="VIVK01000001">
    <property type="protein sequence ID" value="TWD82660.1"/>
    <property type="molecule type" value="Genomic_DNA"/>
</dbReference>
<feature type="domain" description="DUF427" evidence="1">
    <location>
        <begin position="153"/>
        <end position="239"/>
    </location>
</feature>
<proteinExistence type="predicted"/>
<dbReference type="Pfam" id="PF04248">
    <property type="entry name" value="NTP_transf_9"/>
    <property type="match status" value="1"/>
</dbReference>
<reference evidence="2 3" key="1">
    <citation type="submission" date="2019-06" db="EMBL/GenBank/DDBJ databases">
        <title>Sequencing the genomes of 1000 actinobacteria strains.</title>
        <authorList>
            <person name="Klenk H.-P."/>
        </authorList>
    </citation>
    <scope>NUCLEOTIDE SEQUENCE [LARGE SCALE GENOMIC DNA]</scope>
    <source>
        <strain evidence="2 3">DSM 24683</strain>
    </source>
</reference>
<comment type="caution">
    <text evidence="2">The sequence shown here is derived from an EMBL/GenBank/DDBJ whole genome shotgun (WGS) entry which is preliminary data.</text>
</comment>
<sequence length="275" mass="30591">MQGWMFDGLPLLRYEPTEMRIRVRAGGTEIADTTRAMLVWEPRRIVPSYAVPLADLRCEPAESTVEPVPARGRLLDPGIPFVAHTSPGTTVDVVAGDTRFAGAGFRLEDEALAEYVVLDFWAFDEWLGEDEVLVAHPRDPYHRVDVRQSSRTVRLEVDGVLLAESSRPVLVFETNLPMRYYLPRADVVAELVPSDRSSACAYKGHATYFSAAGYTDLAWSYAEPLDGATQLAGLIAFLDDKLTVSVDGRHREQRPSPGAVIFRDRLGLKQTQQQS</sequence>
<evidence type="ECO:0000313" key="3">
    <source>
        <dbReference type="Proteomes" id="UP000318380"/>
    </source>
</evidence>
<dbReference type="Proteomes" id="UP000318380">
    <property type="component" value="Unassembled WGS sequence"/>
</dbReference>
<organism evidence="2 3">
    <name type="scientific">Kribbella amoyensis</name>
    <dbReference type="NCBI Taxonomy" id="996641"/>
    <lineage>
        <taxon>Bacteria</taxon>
        <taxon>Bacillati</taxon>
        <taxon>Actinomycetota</taxon>
        <taxon>Actinomycetes</taxon>
        <taxon>Propionibacteriales</taxon>
        <taxon>Kribbellaceae</taxon>
        <taxon>Kribbella</taxon>
    </lineage>
</organism>
<dbReference type="PANTHER" id="PTHR34310:SF9">
    <property type="entry name" value="BLR5716 PROTEIN"/>
    <property type="match status" value="1"/>
</dbReference>
<dbReference type="InterPro" id="IPR007361">
    <property type="entry name" value="DUF427"/>
</dbReference>
<accession>A0A561BUR6</accession>